<organism evidence="1 2">
    <name type="scientific">Ambrosia artemisiifolia</name>
    <name type="common">Common ragweed</name>
    <dbReference type="NCBI Taxonomy" id="4212"/>
    <lineage>
        <taxon>Eukaryota</taxon>
        <taxon>Viridiplantae</taxon>
        <taxon>Streptophyta</taxon>
        <taxon>Embryophyta</taxon>
        <taxon>Tracheophyta</taxon>
        <taxon>Spermatophyta</taxon>
        <taxon>Magnoliopsida</taxon>
        <taxon>eudicotyledons</taxon>
        <taxon>Gunneridae</taxon>
        <taxon>Pentapetalae</taxon>
        <taxon>asterids</taxon>
        <taxon>campanulids</taxon>
        <taxon>Asterales</taxon>
        <taxon>Asteraceae</taxon>
        <taxon>Asteroideae</taxon>
        <taxon>Heliantheae alliance</taxon>
        <taxon>Heliantheae</taxon>
        <taxon>Ambrosia</taxon>
    </lineage>
</organism>
<evidence type="ECO:0000313" key="1">
    <source>
        <dbReference type="EMBL" id="KAI7745323.1"/>
    </source>
</evidence>
<comment type="caution">
    <text evidence="1">The sequence shown here is derived from an EMBL/GenBank/DDBJ whole genome shotgun (WGS) entry which is preliminary data.</text>
</comment>
<accession>A0AAD5CNI9</accession>
<name>A0AAD5CNI9_AMBAR</name>
<sequence>MQMEFKLTVFMLGTSDGFLGDGESSTSISIHEGRHSQLKDHQAMPARKACIEAIYKKVAVGMKKSYPTALGSTIYK</sequence>
<feature type="non-terminal residue" evidence="1">
    <location>
        <position position="1"/>
    </location>
</feature>
<protein>
    <submittedName>
        <fullName evidence="1">Uncharacterized protein</fullName>
    </submittedName>
</protein>
<dbReference type="Proteomes" id="UP001206925">
    <property type="component" value="Unassembled WGS sequence"/>
</dbReference>
<keyword evidence="2" id="KW-1185">Reference proteome</keyword>
<dbReference type="AlphaFoldDB" id="A0AAD5CNI9"/>
<proteinExistence type="predicted"/>
<reference evidence="1" key="1">
    <citation type="submission" date="2022-06" db="EMBL/GenBank/DDBJ databases">
        <title>Uncovering the hologenomic basis of an extraordinary plant invasion.</title>
        <authorList>
            <person name="Bieker V.C."/>
            <person name="Martin M.D."/>
            <person name="Gilbert T."/>
            <person name="Hodgins K."/>
            <person name="Battlay P."/>
            <person name="Petersen B."/>
            <person name="Wilson J."/>
        </authorList>
    </citation>
    <scope>NUCLEOTIDE SEQUENCE</scope>
    <source>
        <strain evidence="1">AA19_3_7</strain>
        <tissue evidence="1">Leaf</tissue>
    </source>
</reference>
<evidence type="ECO:0000313" key="2">
    <source>
        <dbReference type="Proteomes" id="UP001206925"/>
    </source>
</evidence>
<gene>
    <name evidence="1" type="ORF">M8C21_006425</name>
</gene>
<dbReference type="EMBL" id="JAMZMK010007296">
    <property type="protein sequence ID" value="KAI7745323.1"/>
    <property type="molecule type" value="Genomic_DNA"/>
</dbReference>